<proteinExistence type="predicted"/>
<dbReference type="EMBL" id="MGFR01000005">
    <property type="protein sequence ID" value="OGM09358.1"/>
    <property type="molecule type" value="Genomic_DNA"/>
</dbReference>
<protein>
    <submittedName>
        <fullName evidence="2">Uncharacterized protein</fullName>
    </submittedName>
</protein>
<sequence>MVQSKIKTGLKVELALVAIVILAGLLIRSVNYKLHLNFSTDQAVFSTNALEIFRERKITLLGPTASFIVEGRRIFQGSVIFYTDLAFLLFGNFDPIKSSFAFTVFSVLMIFPLYFGVKWLSNKKTAFFVSIIYSLLPFYVNYTRFLFNINFQLALTPLLIFSMGLYEKVKKRKSLIMAFTGIITGILVQFHYQFVVVALMLVLYYWFFKKIQFKSLLLLFLGMVTGFLPMIIFEIRHNFYNLQTILFFIQRKSEFAKNNLKGFGGISHYFLTISIMLLVILSSILKPKFKNVYLSSLFFILFSIDLYLYIPKPTNSFGNPPNWNYLAEAKAHEYLMEENLSNFNVVNLAYDTVAEVQKYLLRKDGVNINFEDYYHNNYLFVISNKKFIDDPAYEIRTFKPSRIIKTWKLNDFYSLYLLKRG</sequence>
<name>A0A1F7X4R0_9BACT</name>
<keyword evidence="1" id="KW-1133">Transmembrane helix</keyword>
<feature type="transmembrane region" description="Helical" evidence="1">
    <location>
        <begin position="124"/>
        <end position="140"/>
    </location>
</feature>
<evidence type="ECO:0000256" key="1">
    <source>
        <dbReference type="SAM" id="Phobius"/>
    </source>
</evidence>
<feature type="transmembrane region" description="Helical" evidence="1">
    <location>
        <begin position="213"/>
        <end position="233"/>
    </location>
</feature>
<feature type="transmembrane region" description="Helical" evidence="1">
    <location>
        <begin position="266"/>
        <end position="285"/>
    </location>
</feature>
<accession>A0A1F7X4R0</accession>
<dbReference type="AlphaFoldDB" id="A0A1F7X4R0"/>
<feature type="transmembrane region" description="Helical" evidence="1">
    <location>
        <begin position="146"/>
        <end position="166"/>
    </location>
</feature>
<feature type="transmembrane region" description="Helical" evidence="1">
    <location>
        <begin position="12"/>
        <end position="30"/>
    </location>
</feature>
<dbReference type="STRING" id="1802479.A2Y68_00095"/>
<comment type="caution">
    <text evidence="2">The sequence shown here is derived from an EMBL/GenBank/DDBJ whole genome shotgun (WGS) entry which is preliminary data.</text>
</comment>
<evidence type="ECO:0000313" key="2">
    <source>
        <dbReference type="EMBL" id="OGM09358.1"/>
    </source>
</evidence>
<reference evidence="2 3" key="1">
    <citation type="journal article" date="2016" name="Nat. Commun.">
        <title>Thousands of microbial genomes shed light on interconnected biogeochemical processes in an aquifer system.</title>
        <authorList>
            <person name="Anantharaman K."/>
            <person name="Brown C.T."/>
            <person name="Hug L.A."/>
            <person name="Sharon I."/>
            <person name="Castelle C.J."/>
            <person name="Probst A.J."/>
            <person name="Thomas B.C."/>
            <person name="Singh A."/>
            <person name="Wilkins M.J."/>
            <person name="Karaoz U."/>
            <person name="Brodie E.L."/>
            <person name="Williams K.H."/>
            <person name="Hubbard S.S."/>
            <person name="Banfield J.F."/>
        </authorList>
    </citation>
    <scope>NUCLEOTIDE SEQUENCE [LARGE SCALE GENOMIC DNA]</scope>
</reference>
<gene>
    <name evidence="2" type="ORF">A2Y68_00095</name>
</gene>
<keyword evidence="1" id="KW-0812">Transmembrane</keyword>
<feature type="transmembrane region" description="Helical" evidence="1">
    <location>
        <begin position="178"/>
        <end position="207"/>
    </location>
</feature>
<feature type="transmembrane region" description="Helical" evidence="1">
    <location>
        <begin position="99"/>
        <end position="117"/>
    </location>
</feature>
<keyword evidence="1" id="KW-0472">Membrane</keyword>
<organism evidence="2 3">
    <name type="scientific">Candidatus Woesebacteria bacterium RBG_13_46_13</name>
    <dbReference type="NCBI Taxonomy" id="1802479"/>
    <lineage>
        <taxon>Bacteria</taxon>
        <taxon>Candidatus Woeseibacteriota</taxon>
    </lineage>
</organism>
<evidence type="ECO:0000313" key="3">
    <source>
        <dbReference type="Proteomes" id="UP000176778"/>
    </source>
</evidence>
<dbReference type="Proteomes" id="UP000176778">
    <property type="component" value="Unassembled WGS sequence"/>
</dbReference>
<feature type="transmembrane region" description="Helical" evidence="1">
    <location>
        <begin position="291"/>
        <end position="310"/>
    </location>
</feature>